<organism evidence="1 2">
    <name type="scientific">Scophthalmus maximus</name>
    <name type="common">Turbot</name>
    <name type="synonym">Psetta maxima</name>
    <dbReference type="NCBI Taxonomy" id="52904"/>
    <lineage>
        <taxon>Eukaryota</taxon>
        <taxon>Metazoa</taxon>
        <taxon>Chordata</taxon>
        <taxon>Craniata</taxon>
        <taxon>Vertebrata</taxon>
        <taxon>Euteleostomi</taxon>
        <taxon>Actinopterygii</taxon>
        <taxon>Neopterygii</taxon>
        <taxon>Teleostei</taxon>
        <taxon>Neoteleostei</taxon>
        <taxon>Acanthomorphata</taxon>
        <taxon>Carangaria</taxon>
        <taxon>Pleuronectiformes</taxon>
        <taxon>Pleuronectoidei</taxon>
        <taxon>Scophthalmidae</taxon>
        <taxon>Scophthalmus</taxon>
    </lineage>
</organism>
<evidence type="ECO:0000313" key="1">
    <source>
        <dbReference type="EMBL" id="AWP18958.1"/>
    </source>
</evidence>
<name>A0A2U9CQU0_SCOMX</name>
<accession>A0A2U9CQU0</accession>
<dbReference type="Proteomes" id="UP000246464">
    <property type="component" value="Chromosome 19"/>
</dbReference>
<dbReference type="EMBL" id="CP026261">
    <property type="protein sequence ID" value="AWP18958.1"/>
    <property type="molecule type" value="Genomic_DNA"/>
</dbReference>
<evidence type="ECO:0000313" key="2">
    <source>
        <dbReference type="Proteomes" id="UP000246464"/>
    </source>
</evidence>
<keyword evidence="2" id="KW-1185">Reference proteome</keyword>
<gene>
    <name evidence="1" type="ORF">SMAX5B_020923</name>
</gene>
<protein>
    <submittedName>
        <fullName evidence="1">Uncharacterized protein</fullName>
    </submittedName>
</protein>
<sequence length="77" mass="8418">MRDAHKAGASDLQKDILVKATGIALRGHSRCRHVTSINSSMAVSTDHAITCQPVLLCCMWYSMEWGRGNYGASKDAH</sequence>
<reference evidence="1 2" key="1">
    <citation type="submission" date="2017-12" db="EMBL/GenBank/DDBJ databases">
        <title>Integrating genomic resources of turbot (Scophthalmus maximus) in depth evaluation of genetic and physical mapping variation across individuals.</title>
        <authorList>
            <person name="Martinez P."/>
        </authorList>
    </citation>
    <scope>NUCLEOTIDE SEQUENCE [LARGE SCALE GENOMIC DNA]</scope>
</reference>
<proteinExistence type="predicted"/>
<dbReference type="AlphaFoldDB" id="A0A2U9CQU0"/>